<gene>
    <name evidence="7" type="ORF">BaRGS_00012240</name>
</gene>
<evidence type="ECO:0000256" key="2">
    <source>
        <dbReference type="ARBA" id="ARBA00022448"/>
    </source>
</evidence>
<evidence type="ECO:0000313" key="7">
    <source>
        <dbReference type="EMBL" id="KAK7496588.1"/>
    </source>
</evidence>
<evidence type="ECO:0000256" key="1">
    <source>
        <dbReference type="ARBA" id="ARBA00004127"/>
    </source>
</evidence>
<protein>
    <recommendedName>
        <fullName evidence="9">Major facilitator superfamily (MFS) profile domain-containing protein</fullName>
    </recommendedName>
</protein>
<reference evidence="7 8" key="1">
    <citation type="journal article" date="2023" name="Sci. Data">
        <title>Genome assembly of the Korean intertidal mud-creeper Batillaria attramentaria.</title>
        <authorList>
            <person name="Patra A.K."/>
            <person name="Ho P.T."/>
            <person name="Jun S."/>
            <person name="Lee S.J."/>
            <person name="Kim Y."/>
            <person name="Won Y.J."/>
        </authorList>
    </citation>
    <scope>NUCLEOTIDE SEQUENCE [LARGE SCALE GENOMIC DNA]</scope>
    <source>
        <strain evidence="7">Wonlab-2016</strain>
    </source>
</reference>
<evidence type="ECO:0000256" key="4">
    <source>
        <dbReference type="ARBA" id="ARBA00022989"/>
    </source>
</evidence>
<evidence type="ECO:0000256" key="3">
    <source>
        <dbReference type="ARBA" id="ARBA00022692"/>
    </source>
</evidence>
<keyword evidence="2" id="KW-0813">Transport</keyword>
<dbReference type="InterPro" id="IPR036259">
    <property type="entry name" value="MFS_trans_sf"/>
</dbReference>
<dbReference type="PANTHER" id="PTHR23510">
    <property type="entry name" value="INNER MEMBRANE TRANSPORT PROTEIN YAJR"/>
    <property type="match status" value="1"/>
</dbReference>
<dbReference type="SUPFAM" id="SSF103473">
    <property type="entry name" value="MFS general substrate transporter"/>
    <property type="match status" value="1"/>
</dbReference>
<comment type="subcellular location">
    <subcellularLocation>
        <location evidence="1">Endomembrane system</location>
        <topology evidence="1">Multi-pass membrane protein</topology>
    </subcellularLocation>
</comment>
<accession>A0ABD0LBF3</accession>
<sequence length="249" mass="27060">IGTPLGMDMYGWSKPEAALYMGIMLATAGILAIAVFIVVKVLSKRFDDRMLLVAGYTLCLVGFFIYLPWGSELPVRGYARHKYEQIFPQDAVAVSNYTADGIEGIVRLASMHVTTPNSTNATVAPEGCPWNFGWCGNVPRVLLAQFIVGTAFVAMGYPVCNVMTYTLFSKVLGPQPQGLWMGFLTATGSLARTLGPIFVSQVYDAYGPRVTFASSCGVILLTLCCCAAAYRRLLPFATTPFRHHANSND</sequence>
<keyword evidence="8" id="KW-1185">Reference proteome</keyword>
<dbReference type="Gene3D" id="1.20.1250.20">
    <property type="entry name" value="MFS general substrate transporter like domains"/>
    <property type="match status" value="1"/>
</dbReference>
<comment type="caution">
    <text evidence="7">The sequence shown here is derived from an EMBL/GenBank/DDBJ whole genome shotgun (WGS) entry which is preliminary data.</text>
</comment>
<feature type="non-terminal residue" evidence="7">
    <location>
        <position position="1"/>
    </location>
</feature>
<dbReference type="InterPro" id="IPR051068">
    <property type="entry name" value="MFS_Domain-Containing_Protein"/>
</dbReference>
<organism evidence="7 8">
    <name type="scientific">Batillaria attramentaria</name>
    <dbReference type="NCBI Taxonomy" id="370345"/>
    <lineage>
        <taxon>Eukaryota</taxon>
        <taxon>Metazoa</taxon>
        <taxon>Spiralia</taxon>
        <taxon>Lophotrochozoa</taxon>
        <taxon>Mollusca</taxon>
        <taxon>Gastropoda</taxon>
        <taxon>Caenogastropoda</taxon>
        <taxon>Sorbeoconcha</taxon>
        <taxon>Cerithioidea</taxon>
        <taxon>Batillariidae</taxon>
        <taxon>Batillaria</taxon>
    </lineage>
</organism>
<dbReference type="EMBL" id="JACVVK020000066">
    <property type="protein sequence ID" value="KAK7496588.1"/>
    <property type="molecule type" value="Genomic_DNA"/>
</dbReference>
<dbReference type="Proteomes" id="UP001519460">
    <property type="component" value="Unassembled WGS sequence"/>
</dbReference>
<evidence type="ECO:0000256" key="5">
    <source>
        <dbReference type="ARBA" id="ARBA00023136"/>
    </source>
</evidence>
<evidence type="ECO:0000313" key="8">
    <source>
        <dbReference type="Proteomes" id="UP001519460"/>
    </source>
</evidence>
<feature type="transmembrane region" description="Helical" evidence="6">
    <location>
        <begin position="17"/>
        <end position="39"/>
    </location>
</feature>
<feature type="transmembrane region" description="Helical" evidence="6">
    <location>
        <begin position="211"/>
        <end position="230"/>
    </location>
</feature>
<keyword evidence="3 6" id="KW-0812">Transmembrane</keyword>
<feature type="transmembrane region" description="Helical" evidence="6">
    <location>
        <begin position="142"/>
        <end position="167"/>
    </location>
</feature>
<evidence type="ECO:0000256" key="6">
    <source>
        <dbReference type="SAM" id="Phobius"/>
    </source>
</evidence>
<name>A0ABD0LBF3_9CAEN</name>
<keyword evidence="4 6" id="KW-1133">Transmembrane helix</keyword>
<feature type="transmembrane region" description="Helical" evidence="6">
    <location>
        <begin position="179"/>
        <end position="199"/>
    </location>
</feature>
<dbReference type="PANTHER" id="PTHR23510:SF3">
    <property type="entry name" value="MAJOR FACILITATOR SUPERFAMILY DOMAIN-CONTAINING PROTEIN 8"/>
    <property type="match status" value="1"/>
</dbReference>
<keyword evidence="5 6" id="KW-0472">Membrane</keyword>
<dbReference type="GO" id="GO:0012505">
    <property type="term" value="C:endomembrane system"/>
    <property type="evidence" value="ECO:0007669"/>
    <property type="project" value="UniProtKB-SubCell"/>
</dbReference>
<dbReference type="AlphaFoldDB" id="A0ABD0LBF3"/>
<proteinExistence type="predicted"/>
<evidence type="ECO:0008006" key="9">
    <source>
        <dbReference type="Google" id="ProtNLM"/>
    </source>
</evidence>
<feature type="transmembrane region" description="Helical" evidence="6">
    <location>
        <begin position="51"/>
        <end position="69"/>
    </location>
</feature>